<reference evidence="2 3" key="1">
    <citation type="submission" date="2022-12" db="EMBL/GenBank/DDBJ databases">
        <title>Genome Sequence of Deinococcus aquaticus Type Strain PB314.</title>
        <authorList>
            <person name="Albert C."/>
            <person name="Hill J."/>
            <person name="Boren L."/>
            <person name="Scholz-Ng S."/>
            <person name="Fatema N."/>
            <person name="Grosso R."/>
            <person name="Soboslay E."/>
            <person name="Tuohy J."/>
        </authorList>
    </citation>
    <scope>NUCLEOTIDE SEQUENCE [LARGE SCALE GENOMIC DNA]</scope>
    <source>
        <strain evidence="2 3">PB-314</strain>
    </source>
</reference>
<keyword evidence="3" id="KW-1185">Reference proteome</keyword>
<keyword evidence="1" id="KW-0732">Signal</keyword>
<dbReference type="Proteomes" id="UP001217044">
    <property type="component" value="Chromosome"/>
</dbReference>
<proteinExistence type="predicted"/>
<name>A0ABY7V1Q2_9DEIO</name>
<evidence type="ECO:0000256" key="1">
    <source>
        <dbReference type="SAM" id="SignalP"/>
    </source>
</evidence>
<evidence type="ECO:0000313" key="2">
    <source>
        <dbReference type="EMBL" id="WDA59104.1"/>
    </source>
</evidence>
<evidence type="ECO:0008006" key="4">
    <source>
        <dbReference type="Google" id="ProtNLM"/>
    </source>
</evidence>
<organism evidence="2 3">
    <name type="scientific">Deinococcus aquaticus</name>
    <dbReference type="NCBI Taxonomy" id="328692"/>
    <lineage>
        <taxon>Bacteria</taxon>
        <taxon>Thermotogati</taxon>
        <taxon>Deinococcota</taxon>
        <taxon>Deinococci</taxon>
        <taxon>Deinococcales</taxon>
        <taxon>Deinococcaceae</taxon>
        <taxon>Deinococcus</taxon>
    </lineage>
</organism>
<feature type="chain" id="PRO_5047391348" description="Bacterial surface antigen (D15) domain-containing protein" evidence="1">
    <location>
        <begin position="25"/>
        <end position="331"/>
    </location>
</feature>
<feature type="signal peptide" evidence="1">
    <location>
        <begin position="1"/>
        <end position="24"/>
    </location>
</feature>
<sequence length="331" mass="35111">MAPRSLFRLLTLALSLGALPGAVASAQTATDPAQPTTPAPAPRLSGFRLPSDYLNRFGSTQFIASTTDGFGVRYLPLPLDRDVRFTLLKAPTYWDYGLTAQFGSLSAALGRFYNVPKAELTSAPGSGLQWSALVQGGASHSHATVGYATQVWEGRVRFLNNVGVAQQGDVTAAYTQTEVSGGYSRAYGKVNTGLYSTARVYAFPTQGKAQGSADVTAVIGVPLAAGLNLDASHFERFVMGESAIGDFGFGRARSSNASLTYRLPPAEGFGLGAVRVRAYRDWLGKSATADADIAFRIDGLPALMGGSIGYEWYETNAAANKWRFALVALPR</sequence>
<dbReference type="RefSeq" id="WP_273989416.1">
    <property type="nucleotide sequence ID" value="NZ_BAABQT010000001.1"/>
</dbReference>
<dbReference type="EMBL" id="CP115165">
    <property type="protein sequence ID" value="WDA59104.1"/>
    <property type="molecule type" value="Genomic_DNA"/>
</dbReference>
<accession>A0ABY7V1Q2</accession>
<evidence type="ECO:0000313" key="3">
    <source>
        <dbReference type="Proteomes" id="UP001217044"/>
    </source>
</evidence>
<gene>
    <name evidence="2" type="ORF">M8445_02510</name>
</gene>
<protein>
    <recommendedName>
        <fullName evidence="4">Bacterial surface antigen (D15) domain-containing protein</fullName>
    </recommendedName>
</protein>